<evidence type="ECO:0000259" key="1">
    <source>
        <dbReference type="Pfam" id="PF07687"/>
    </source>
</evidence>
<sequence length="397" mass="44185">MNFLDLAKEIEETIIKDRRNLHKIPELELNLPKTVAYVEEELKSLGIPYKKLVNGNAIVAEIGTYKGKCIAIRADMDALPITEETGLDFKSTHQGCMHACGHDGHTAMVLGAARILKENEDKLDGLVKIFFQPGEEIPGGAKPMIDEGCMENPKVDRVIGLHEGGIFGNLPQGTIAYKKGPMMASMDAFIIRVKGHGGHGARPDSFIDPIATISEINLGLQKIISRELDPTQSSLISICQIHGGTCQNIIPDEVWEEGTVRNLNEETRDFMEKRMAEIVENTAKAFRCEGILEYKRFYPSLINDDDFTGYVKDIATDLLDKDKVIEIANPSMGGEDFAFFLKEAKGTFLSLNNLKENKDGKIYPHHNSKFDVEESTFYIGTGILAEVAYRYLKEGKK</sequence>
<dbReference type="InterPro" id="IPR036264">
    <property type="entry name" value="Bact_exopeptidase_dim_dom"/>
</dbReference>
<feature type="domain" description="Peptidase M20 dimerisation" evidence="1">
    <location>
        <begin position="189"/>
        <end position="284"/>
    </location>
</feature>
<evidence type="ECO:0000313" key="2">
    <source>
        <dbReference type="EMBL" id="MFO3666470.1"/>
    </source>
</evidence>
<name>A0ABW9MAZ4_9FIRM</name>
<dbReference type="PANTHER" id="PTHR11014:SF63">
    <property type="entry name" value="METALLOPEPTIDASE, PUTATIVE (AFU_ORTHOLOGUE AFUA_6G09600)-RELATED"/>
    <property type="match status" value="1"/>
</dbReference>
<dbReference type="InterPro" id="IPR011650">
    <property type="entry name" value="Peptidase_M20_dimer"/>
</dbReference>
<dbReference type="EMBL" id="JBGMEF010000008">
    <property type="protein sequence ID" value="MFO3666470.1"/>
    <property type="molecule type" value="Genomic_DNA"/>
</dbReference>
<protein>
    <submittedName>
        <fullName evidence="2">M20 family metallopeptidase</fullName>
    </submittedName>
</protein>
<dbReference type="InterPro" id="IPR017439">
    <property type="entry name" value="Amidohydrolase"/>
</dbReference>
<dbReference type="SUPFAM" id="SSF55031">
    <property type="entry name" value="Bacterial exopeptidase dimerisation domain"/>
    <property type="match status" value="1"/>
</dbReference>
<dbReference type="Gene3D" id="3.40.630.10">
    <property type="entry name" value="Zn peptidases"/>
    <property type="match status" value="1"/>
</dbReference>
<reference evidence="2 3" key="1">
    <citation type="journal article" date="2025" name="Anaerobe">
        <title>Description of Anaerococcus kampingiae sp. nov., Anaerococcus groningensis sp. nov., Anaerococcus martiniensis sp. nov., and Anaerococcus cruorum sp. nov., isolated from human clinical specimens.</title>
        <authorList>
            <person name="Boiten K.E."/>
            <person name="Meijer J."/>
            <person name="van Wezel E.M."/>
            <person name="Veloo A.C.M."/>
        </authorList>
    </citation>
    <scope>NUCLEOTIDE SEQUENCE [LARGE SCALE GENOMIC DNA]</scope>
    <source>
        <strain evidence="2 3">ENR0874</strain>
    </source>
</reference>
<gene>
    <name evidence="2" type="ORF">ACCQ42_01595</name>
</gene>
<dbReference type="RefSeq" id="WP_410035148.1">
    <property type="nucleotide sequence ID" value="NZ_JBGMEF010000008.1"/>
</dbReference>
<dbReference type="Pfam" id="PF07687">
    <property type="entry name" value="M20_dimer"/>
    <property type="match status" value="1"/>
</dbReference>
<dbReference type="CDD" id="cd03886">
    <property type="entry name" value="M20_Acy1"/>
    <property type="match status" value="1"/>
</dbReference>
<keyword evidence="3" id="KW-1185">Reference proteome</keyword>
<dbReference type="SUPFAM" id="SSF53187">
    <property type="entry name" value="Zn-dependent exopeptidases"/>
    <property type="match status" value="1"/>
</dbReference>
<dbReference type="PIRSF" id="PIRSF005962">
    <property type="entry name" value="Pept_M20D_amidohydro"/>
    <property type="match status" value="1"/>
</dbReference>
<dbReference type="Gene3D" id="3.30.70.360">
    <property type="match status" value="1"/>
</dbReference>
<accession>A0ABW9MAZ4</accession>
<dbReference type="Proteomes" id="UP001637994">
    <property type="component" value="Unassembled WGS sequence"/>
</dbReference>
<organism evidence="2 3">
    <name type="scientific">Anaerococcus kampingae</name>
    <dbReference type="NCBI Taxonomy" id="3115614"/>
    <lineage>
        <taxon>Bacteria</taxon>
        <taxon>Bacillati</taxon>
        <taxon>Bacillota</taxon>
        <taxon>Tissierellia</taxon>
        <taxon>Tissierellales</taxon>
        <taxon>Peptoniphilaceae</taxon>
        <taxon>Anaerococcus</taxon>
    </lineage>
</organism>
<proteinExistence type="predicted"/>
<dbReference type="Pfam" id="PF01546">
    <property type="entry name" value="Peptidase_M20"/>
    <property type="match status" value="1"/>
</dbReference>
<evidence type="ECO:0000313" key="3">
    <source>
        <dbReference type="Proteomes" id="UP001637994"/>
    </source>
</evidence>
<dbReference type="InterPro" id="IPR002933">
    <property type="entry name" value="Peptidase_M20"/>
</dbReference>
<comment type="caution">
    <text evidence="2">The sequence shown here is derived from an EMBL/GenBank/DDBJ whole genome shotgun (WGS) entry which is preliminary data.</text>
</comment>
<dbReference type="NCBIfam" id="TIGR01891">
    <property type="entry name" value="amidohydrolases"/>
    <property type="match status" value="1"/>
</dbReference>
<dbReference type="PANTHER" id="PTHR11014">
    <property type="entry name" value="PEPTIDASE M20 FAMILY MEMBER"/>
    <property type="match status" value="1"/>
</dbReference>